<comment type="caution">
    <text evidence="1">The sequence shown here is derived from an EMBL/GenBank/DDBJ whole genome shotgun (WGS) entry which is preliminary data.</text>
</comment>
<accession>A0A9J5XTG0</accession>
<proteinExistence type="predicted"/>
<organism evidence="1 2">
    <name type="scientific">Solanum commersonii</name>
    <name type="common">Commerson's wild potato</name>
    <name type="synonym">Commerson's nightshade</name>
    <dbReference type="NCBI Taxonomy" id="4109"/>
    <lineage>
        <taxon>Eukaryota</taxon>
        <taxon>Viridiplantae</taxon>
        <taxon>Streptophyta</taxon>
        <taxon>Embryophyta</taxon>
        <taxon>Tracheophyta</taxon>
        <taxon>Spermatophyta</taxon>
        <taxon>Magnoliopsida</taxon>
        <taxon>eudicotyledons</taxon>
        <taxon>Gunneridae</taxon>
        <taxon>Pentapetalae</taxon>
        <taxon>asterids</taxon>
        <taxon>lamiids</taxon>
        <taxon>Solanales</taxon>
        <taxon>Solanaceae</taxon>
        <taxon>Solanoideae</taxon>
        <taxon>Solaneae</taxon>
        <taxon>Solanum</taxon>
    </lineage>
</organism>
<reference evidence="1 2" key="1">
    <citation type="submission" date="2020-09" db="EMBL/GenBank/DDBJ databases">
        <title>De no assembly of potato wild relative species, Solanum commersonii.</title>
        <authorList>
            <person name="Cho K."/>
        </authorList>
    </citation>
    <scope>NUCLEOTIDE SEQUENCE [LARGE SCALE GENOMIC DNA]</scope>
    <source>
        <strain evidence="1">LZ3.2</strain>
        <tissue evidence="1">Leaf</tissue>
    </source>
</reference>
<dbReference type="AlphaFoldDB" id="A0A9J5XTG0"/>
<gene>
    <name evidence="1" type="ORF">H5410_040744</name>
</gene>
<evidence type="ECO:0000313" key="2">
    <source>
        <dbReference type="Proteomes" id="UP000824120"/>
    </source>
</evidence>
<evidence type="ECO:0000313" key="1">
    <source>
        <dbReference type="EMBL" id="KAG5590230.1"/>
    </source>
</evidence>
<keyword evidence="2" id="KW-1185">Reference proteome</keyword>
<protein>
    <submittedName>
        <fullName evidence="1">Uncharacterized protein</fullName>
    </submittedName>
</protein>
<sequence length="90" mass="10740">MSKLKCSMGYHKGQDLMLRLNRGGKDMDVDRQLIVNEFQEFQMHYNLSLIVPSLLTEVCKLTEVEIFLGDNWMEPKNLIFSFKMHVRSWW</sequence>
<dbReference type="EMBL" id="JACXVP010000008">
    <property type="protein sequence ID" value="KAG5590230.1"/>
    <property type="molecule type" value="Genomic_DNA"/>
</dbReference>
<dbReference type="Proteomes" id="UP000824120">
    <property type="component" value="Chromosome 8"/>
</dbReference>
<name>A0A9J5XTG0_SOLCO</name>